<reference evidence="1" key="1">
    <citation type="submission" date="2014-07" db="EMBL/GenBank/DDBJ databases">
        <title>Identification of a novel salt tolerance gene in wild soybean by whole-genome sequencing.</title>
        <authorList>
            <person name="Lam H.-M."/>
            <person name="Qi X."/>
            <person name="Li M.-W."/>
            <person name="Liu X."/>
            <person name="Xie M."/>
            <person name="Ni M."/>
            <person name="Xu X."/>
        </authorList>
    </citation>
    <scope>NUCLEOTIDE SEQUENCE [LARGE SCALE GENOMIC DNA]</scope>
    <source>
        <tissue evidence="1">Root</tissue>
    </source>
</reference>
<dbReference type="Proteomes" id="UP000053555">
    <property type="component" value="Unassembled WGS sequence"/>
</dbReference>
<sequence>MNYGSGAMGAEGEEIVSFGASSNAGGVIIGIGVGLGACGLEDLGIDGGLAGLWASIGAGAAVLGGVESGASALAGNHALVVA</sequence>
<dbReference type="EMBL" id="KN664312">
    <property type="protein sequence ID" value="KHN10546.1"/>
    <property type="molecule type" value="Genomic_DNA"/>
</dbReference>
<protein>
    <submittedName>
        <fullName evidence="1">Uncharacterized protein</fullName>
    </submittedName>
</protein>
<gene>
    <name evidence="1" type="ORF">glysoja_040701</name>
</gene>
<accession>A0A0B2PM82</accession>
<organism evidence="1">
    <name type="scientific">Glycine soja</name>
    <name type="common">Wild soybean</name>
    <dbReference type="NCBI Taxonomy" id="3848"/>
    <lineage>
        <taxon>Eukaryota</taxon>
        <taxon>Viridiplantae</taxon>
        <taxon>Streptophyta</taxon>
        <taxon>Embryophyta</taxon>
        <taxon>Tracheophyta</taxon>
        <taxon>Spermatophyta</taxon>
        <taxon>Magnoliopsida</taxon>
        <taxon>eudicotyledons</taxon>
        <taxon>Gunneridae</taxon>
        <taxon>Pentapetalae</taxon>
        <taxon>rosids</taxon>
        <taxon>fabids</taxon>
        <taxon>Fabales</taxon>
        <taxon>Fabaceae</taxon>
        <taxon>Papilionoideae</taxon>
        <taxon>50 kb inversion clade</taxon>
        <taxon>NPAAA clade</taxon>
        <taxon>indigoferoid/millettioid clade</taxon>
        <taxon>Phaseoleae</taxon>
        <taxon>Glycine</taxon>
        <taxon>Glycine subgen. Soja</taxon>
    </lineage>
</organism>
<dbReference type="AlphaFoldDB" id="A0A0B2PM82"/>
<evidence type="ECO:0000313" key="1">
    <source>
        <dbReference type="EMBL" id="KHN10546.1"/>
    </source>
</evidence>
<name>A0A0B2PM82_GLYSO</name>
<proteinExistence type="predicted"/>